<dbReference type="GeneID" id="78559802"/>
<dbReference type="EMBL" id="CP076686">
    <property type="protein sequence ID" value="QWV14918.1"/>
    <property type="molecule type" value="Genomic_DNA"/>
</dbReference>
<feature type="region of interest" description="Disordered" evidence="1">
    <location>
        <begin position="168"/>
        <end position="207"/>
    </location>
</feature>
<name>A0ABX8IMX3_9GAMM</name>
<dbReference type="RefSeq" id="WP_014576663.1">
    <property type="nucleotide sequence ID" value="NZ_CP076686.1"/>
</dbReference>
<gene>
    <name evidence="2" type="ORF">KQ249_10160</name>
</gene>
<accession>A0ABX8IMX3</accession>
<evidence type="ECO:0000313" key="2">
    <source>
        <dbReference type="EMBL" id="QWV14918.1"/>
    </source>
</evidence>
<evidence type="ECO:0000313" key="3">
    <source>
        <dbReference type="Proteomes" id="UP000683442"/>
    </source>
</evidence>
<evidence type="ECO:0000256" key="1">
    <source>
        <dbReference type="SAM" id="MobiDB-lite"/>
    </source>
</evidence>
<sequence length="742" mass="80991">MSTNNFRKKYRKLLDKVAKIDDKDLLIRCLSGLYKAPLTFPADLKKLKRFKSLAAQFSQLRNELGGNAKKFEIIACAEITAVMQQQGVVLVAKKSHAELLASPVSETLEVLPAAIAKHSVYVAPDANKTYLQSGVAGSFSLGASPEQSTNIAISGGGLLGQSVWEKGRANSDMGRSGPSHAVPAENASELTNPEESPPQPGKPRFLNAEIAGHSNDTPLDIHKTYKLEFSVALEKAKNANAAVRLPDSELIFEKHEEDIELSVEVFSEDFKVAQSPVLLKVPRLGPSKDKARFDITPLKTGRASLTATILKAGNFLFQMEISYSIGTTEAETKPASVVTHGRPLDAATDLKPREVGMVIHPAANGYELTVWGGASAKKVTLPITEAELDDAIKAAREALIGVILQRDEKQDLVFQQGLEIDVDSQSRALRSLARAGATLFQRIFFGPLCGADVQRVGEFLRDQFSKPDVTLKLQIVAERFPIPWGLIYLGPIARDAPLDWKLFLGMSHIIEQIPLQPNLGIQDSLIKSDDPSLAVSVNVHAGIDAQMKSDFVGRQLEYWDNCSEGFGARMRVTKRQSRTELLAALTNSANDQLMYLYCHAVTSNLGDPGGINGSHIVLTGDEQLMLGDLNLEAPMTEHLLGQPLIFINACESAELSPSFYDGFVPYFMAKGARGVVGTECKTPALFASEWALRFFPRFLAGKPIGELFLNLRQEFLTEHRNPLGLVYAVYCDGDTQIHPGLS</sequence>
<keyword evidence="3" id="KW-1185">Reference proteome</keyword>
<proteinExistence type="predicted"/>
<protein>
    <submittedName>
        <fullName evidence="2">CHAT domain-containing protein</fullName>
    </submittedName>
</protein>
<dbReference type="Proteomes" id="UP000683442">
    <property type="component" value="Chromosome"/>
</dbReference>
<organism evidence="2 3">
    <name type="scientific">Marinobacter adhaerens</name>
    <dbReference type="NCBI Taxonomy" id="1033846"/>
    <lineage>
        <taxon>Bacteria</taxon>
        <taxon>Pseudomonadati</taxon>
        <taxon>Pseudomonadota</taxon>
        <taxon>Gammaproteobacteria</taxon>
        <taxon>Pseudomonadales</taxon>
        <taxon>Marinobacteraceae</taxon>
        <taxon>Marinobacter</taxon>
    </lineage>
</organism>
<reference evidence="2 3" key="1">
    <citation type="submission" date="2021-06" db="EMBL/GenBank/DDBJ databases">
        <title>Microbial metabolic specificity influences pelagic lipid remineralization.</title>
        <authorList>
            <person name="Behrendt L."/>
            <person name="Hunter J.E."/>
            <person name="Alcolombri U."/>
            <person name="Smriga S."/>
            <person name="Mincer T."/>
            <person name="Lowenstein D.P."/>
            <person name="Peaudecerf F.J."/>
            <person name="Fernandez V.I."/>
            <person name="Fredricks H."/>
            <person name="Almblad H."/>
            <person name="Harrison J.J."/>
            <person name="Stocker R."/>
            <person name="Van Mooy B.A.S."/>
        </authorList>
    </citation>
    <scope>NUCLEOTIDE SEQUENCE [LARGE SCALE GENOMIC DNA]</scope>
    <source>
        <strain evidence="2 3">HP15-B</strain>
    </source>
</reference>